<proteinExistence type="predicted"/>
<accession>A0ABR2QFM7</accession>
<evidence type="ECO:0000313" key="2">
    <source>
        <dbReference type="Proteomes" id="UP001396334"/>
    </source>
</evidence>
<name>A0ABR2QFM7_9ROSI</name>
<sequence>MCLVKNLLKLGPHGFAALMKELEERSVIGTYGSIRDIRRIGRNGKLLSDYGSNHPRPFPLSKRIKYRISVALLCAEHMYVKTRAIYRNMLQFLASSLSSSKDFPVESYPEPPPVLRTYRG</sequence>
<reference evidence="1 2" key="1">
    <citation type="journal article" date="2024" name="G3 (Bethesda)">
        <title>Genome assembly of Hibiscus sabdariffa L. provides insights into metabolisms of medicinal natural products.</title>
        <authorList>
            <person name="Kim T."/>
        </authorList>
    </citation>
    <scope>NUCLEOTIDE SEQUENCE [LARGE SCALE GENOMIC DNA]</scope>
    <source>
        <strain evidence="1">TK-2024</strain>
        <tissue evidence="1">Old leaves</tissue>
    </source>
</reference>
<protein>
    <submittedName>
        <fullName evidence="1">Uncharacterized protein</fullName>
    </submittedName>
</protein>
<organism evidence="1 2">
    <name type="scientific">Hibiscus sabdariffa</name>
    <name type="common">roselle</name>
    <dbReference type="NCBI Taxonomy" id="183260"/>
    <lineage>
        <taxon>Eukaryota</taxon>
        <taxon>Viridiplantae</taxon>
        <taxon>Streptophyta</taxon>
        <taxon>Embryophyta</taxon>
        <taxon>Tracheophyta</taxon>
        <taxon>Spermatophyta</taxon>
        <taxon>Magnoliopsida</taxon>
        <taxon>eudicotyledons</taxon>
        <taxon>Gunneridae</taxon>
        <taxon>Pentapetalae</taxon>
        <taxon>rosids</taxon>
        <taxon>malvids</taxon>
        <taxon>Malvales</taxon>
        <taxon>Malvaceae</taxon>
        <taxon>Malvoideae</taxon>
        <taxon>Hibiscus</taxon>
    </lineage>
</organism>
<comment type="caution">
    <text evidence="1">The sequence shown here is derived from an EMBL/GenBank/DDBJ whole genome shotgun (WGS) entry which is preliminary data.</text>
</comment>
<dbReference type="EMBL" id="JBBPBN010000040">
    <property type="protein sequence ID" value="KAK8999490.1"/>
    <property type="molecule type" value="Genomic_DNA"/>
</dbReference>
<gene>
    <name evidence="1" type="ORF">V6N11_070652</name>
</gene>
<evidence type="ECO:0000313" key="1">
    <source>
        <dbReference type="EMBL" id="KAK8999490.1"/>
    </source>
</evidence>
<dbReference type="Proteomes" id="UP001396334">
    <property type="component" value="Unassembled WGS sequence"/>
</dbReference>
<keyword evidence="2" id="KW-1185">Reference proteome</keyword>